<evidence type="ECO:0000313" key="4">
    <source>
        <dbReference type="EMBL" id="KAL1523280.1"/>
    </source>
</evidence>
<dbReference type="InterPro" id="IPR047865">
    <property type="entry name" value="Ribosomal_uL10_bac_type"/>
</dbReference>
<evidence type="ECO:0000256" key="3">
    <source>
        <dbReference type="ARBA" id="ARBA00023274"/>
    </source>
</evidence>
<comment type="caution">
    <text evidence="4">The sequence shown here is derived from an EMBL/GenBank/DDBJ whole genome shotgun (WGS) entry which is preliminary data.</text>
</comment>
<accession>A0AB34JPC1</accession>
<organism evidence="4 5">
    <name type="scientific">Prymnesium parvum</name>
    <name type="common">Toxic golden alga</name>
    <dbReference type="NCBI Taxonomy" id="97485"/>
    <lineage>
        <taxon>Eukaryota</taxon>
        <taxon>Haptista</taxon>
        <taxon>Haptophyta</taxon>
        <taxon>Prymnesiophyceae</taxon>
        <taxon>Prymnesiales</taxon>
        <taxon>Prymnesiaceae</taxon>
        <taxon>Prymnesium</taxon>
    </lineage>
</organism>
<dbReference type="GO" id="GO:0005840">
    <property type="term" value="C:ribosome"/>
    <property type="evidence" value="ECO:0007669"/>
    <property type="project" value="UniProtKB-KW"/>
</dbReference>
<evidence type="ECO:0008006" key="6">
    <source>
        <dbReference type="Google" id="ProtNLM"/>
    </source>
</evidence>
<evidence type="ECO:0000256" key="1">
    <source>
        <dbReference type="ARBA" id="ARBA00008889"/>
    </source>
</evidence>
<keyword evidence="2" id="KW-0689">Ribosomal protein</keyword>
<evidence type="ECO:0000256" key="2">
    <source>
        <dbReference type="ARBA" id="ARBA00022980"/>
    </source>
</evidence>
<gene>
    <name evidence="4" type="ORF">AB1Y20_018230</name>
</gene>
<keyword evidence="3" id="KW-0687">Ribonucleoprotein</keyword>
<dbReference type="InterPro" id="IPR001790">
    <property type="entry name" value="Ribosomal_uL10"/>
</dbReference>
<protein>
    <recommendedName>
        <fullName evidence="6">50S ribosomal protein L10</fullName>
    </recommendedName>
</protein>
<dbReference type="InterPro" id="IPR043141">
    <property type="entry name" value="Ribosomal_uL10-like_sf"/>
</dbReference>
<dbReference type="AlphaFoldDB" id="A0AB34JPC1"/>
<dbReference type="SUPFAM" id="SSF160369">
    <property type="entry name" value="Ribosomal protein L10-like"/>
    <property type="match status" value="1"/>
</dbReference>
<dbReference type="EMBL" id="JBGBPQ010000006">
    <property type="protein sequence ID" value="KAL1523280.1"/>
    <property type="molecule type" value="Genomic_DNA"/>
</dbReference>
<dbReference type="GO" id="GO:1990904">
    <property type="term" value="C:ribonucleoprotein complex"/>
    <property type="evidence" value="ECO:0007669"/>
    <property type="project" value="UniProtKB-KW"/>
</dbReference>
<dbReference type="PANTHER" id="PTHR11560">
    <property type="entry name" value="39S RIBOSOMAL PROTEIN L10, MITOCHONDRIAL"/>
    <property type="match status" value="1"/>
</dbReference>
<proteinExistence type="inferred from homology"/>
<dbReference type="Pfam" id="PF00466">
    <property type="entry name" value="Ribosomal_L10"/>
    <property type="match status" value="1"/>
</dbReference>
<reference evidence="4 5" key="1">
    <citation type="journal article" date="2024" name="Science">
        <title>Giant polyketide synthase enzymes in the biosynthesis of giant marine polyether toxins.</title>
        <authorList>
            <person name="Fallon T.R."/>
            <person name="Shende V.V."/>
            <person name="Wierzbicki I.H."/>
            <person name="Pendleton A.L."/>
            <person name="Watervoot N.F."/>
            <person name="Auber R.P."/>
            <person name="Gonzalez D.J."/>
            <person name="Wisecaver J.H."/>
            <person name="Moore B.S."/>
        </authorList>
    </citation>
    <scope>NUCLEOTIDE SEQUENCE [LARGE SCALE GENOMIC DNA]</scope>
    <source>
        <strain evidence="4 5">12B1</strain>
    </source>
</reference>
<dbReference type="Proteomes" id="UP001515480">
    <property type="component" value="Unassembled WGS sequence"/>
</dbReference>
<evidence type="ECO:0000313" key="5">
    <source>
        <dbReference type="Proteomes" id="UP001515480"/>
    </source>
</evidence>
<name>A0AB34JPC1_PRYPA</name>
<dbReference type="Gene3D" id="3.30.70.1730">
    <property type="match status" value="1"/>
</dbReference>
<keyword evidence="5" id="KW-1185">Reference proteome</keyword>
<sequence length="178" mass="19015">MPLNLFRLRKELVIDKVKRLVAGSPLVGVAYVGNLSVHERQAIEREMRRVDVSMSFAKNTLTRLGLERAGLGSLAPLLRGTTAIVSGPADVATALALQTASKKFADFAVLGALLHGERLLDSREVEWLSKLPPADVVHGNLVAQMLPGSVLQVPNVGALLVAVLQAREGKPRSPESGD</sequence>
<comment type="similarity">
    <text evidence="1">Belongs to the universal ribosomal protein uL10 family.</text>
</comment>